<sequence length="387" mass="42706">MIMSQDKSQNSLHKVSPFKSWKLTLIKFLILFCVFFGLISCYHFYREAQREAGHTGAINVVDKSVEHPNYNLPKYTDTVSTAEEDGGVSIFVLGKRNHWNWIGNAAVAGFLISAGALTGGWAVASCMTIAGPACWVGIAVAMVAGTVGTIFATAAGRPGNGWTSSNAKREESSSFSFGDSTYLKVEDGRADRVNSTITDAGLTFKGLWEVYDTVSLKKRSNNVTDTVHMLQFDSPLGSHAAVHLNTGLDSMVNDITEDENPGSLESTLRYTDQKVLHKRYNYFDAQWISWAWDNANNDLLRIAANDRGLEEEEYDSSVYNYFRDSPAWKYCWTVTDNPHPGEGEDYNQLGAENAIHGELYFNTYGGVDGYCNDNKDGAQCSGNACEE</sequence>
<dbReference type="AlphaFoldDB" id="Q6CX15"/>
<keyword evidence="1" id="KW-0472">Membrane</keyword>
<evidence type="ECO:0000313" key="3">
    <source>
        <dbReference type="Proteomes" id="UP000000598"/>
    </source>
</evidence>
<evidence type="ECO:0000256" key="1">
    <source>
        <dbReference type="SAM" id="Phobius"/>
    </source>
</evidence>
<dbReference type="PaxDb" id="284590-Q6CX15"/>
<dbReference type="InParanoid" id="Q6CX15"/>
<protein>
    <submittedName>
        <fullName evidence="2">KLLA0A12045p</fullName>
    </submittedName>
</protein>
<keyword evidence="1" id="KW-1133">Transmembrane helix</keyword>
<accession>Q6CX15</accession>
<keyword evidence="3" id="KW-1185">Reference proteome</keyword>
<organism evidence="2 3">
    <name type="scientific">Kluyveromyces lactis (strain ATCC 8585 / CBS 2359 / DSM 70799 / NBRC 1267 / NRRL Y-1140 / WM37)</name>
    <name type="common">Yeast</name>
    <name type="synonym">Candida sphaerica</name>
    <dbReference type="NCBI Taxonomy" id="284590"/>
    <lineage>
        <taxon>Eukaryota</taxon>
        <taxon>Fungi</taxon>
        <taxon>Dikarya</taxon>
        <taxon>Ascomycota</taxon>
        <taxon>Saccharomycotina</taxon>
        <taxon>Saccharomycetes</taxon>
        <taxon>Saccharomycetales</taxon>
        <taxon>Saccharomycetaceae</taxon>
        <taxon>Kluyveromyces</taxon>
    </lineage>
</organism>
<feature type="transmembrane region" description="Helical" evidence="1">
    <location>
        <begin position="101"/>
        <end position="123"/>
    </location>
</feature>
<feature type="transmembrane region" description="Helical" evidence="1">
    <location>
        <begin position="135"/>
        <end position="156"/>
    </location>
</feature>
<dbReference type="EMBL" id="CR382121">
    <property type="protein sequence ID" value="CAH03113.1"/>
    <property type="molecule type" value="Genomic_DNA"/>
</dbReference>
<dbReference type="Pfam" id="PF17276">
    <property type="entry name" value="DUF5341"/>
    <property type="match status" value="1"/>
</dbReference>
<reference evidence="2 3" key="1">
    <citation type="journal article" date="2004" name="Nature">
        <title>Genome evolution in yeasts.</title>
        <authorList>
            <consortium name="Genolevures"/>
            <person name="Dujon B."/>
            <person name="Sherman D."/>
            <person name="Fischer G."/>
            <person name="Durrens P."/>
            <person name="Casaregola S."/>
            <person name="Lafontaine I."/>
            <person name="de Montigny J."/>
            <person name="Marck C."/>
            <person name="Neuveglise C."/>
            <person name="Talla E."/>
            <person name="Goffard N."/>
            <person name="Frangeul L."/>
            <person name="Aigle M."/>
            <person name="Anthouard V."/>
            <person name="Babour A."/>
            <person name="Barbe V."/>
            <person name="Barnay S."/>
            <person name="Blanchin S."/>
            <person name="Beckerich J.M."/>
            <person name="Beyne E."/>
            <person name="Bleykasten C."/>
            <person name="Boisrame A."/>
            <person name="Boyer J."/>
            <person name="Cattolico L."/>
            <person name="Confanioleri F."/>
            <person name="de Daruvar A."/>
            <person name="Despons L."/>
            <person name="Fabre E."/>
            <person name="Fairhead C."/>
            <person name="Ferry-Dumazet H."/>
            <person name="Groppi A."/>
            <person name="Hantraye F."/>
            <person name="Hennequin C."/>
            <person name="Jauniaux N."/>
            <person name="Joyet P."/>
            <person name="Kachouri R."/>
            <person name="Kerrest A."/>
            <person name="Koszul R."/>
            <person name="Lemaire M."/>
            <person name="Lesur I."/>
            <person name="Ma L."/>
            <person name="Muller H."/>
            <person name="Nicaud J.M."/>
            <person name="Nikolski M."/>
            <person name="Oztas S."/>
            <person name="Ozier-Kalogeropoulos O."/>
            <person name="Pellenz S."/>
            <person name="Potier S."/>
            <person name="Richard G.F."/>
            <person name="Straub M.L."/>
            <person name="Suleau A."/>
            <person name="Swennene D."/>
            <person name="Tekaia F."/>
            <person name="Wesolowski-Louvel M."/>
            <person name="Westhof E."/>
            <person name="Wirth B."/>
            <person name="Zeniou-Meyer M."/>
            <person name="Zivanovic I."/>
            <person name="Bolotin-Fukuhara M."/>
            <person name="Thierry A."/>
            <person name="Bouchier C."/>
            <person name="Caudron B."/>
            <person name="Scarpelli C."/>
            <person name="Gaillardin C."/>
            <person name="Weissenbach J."/>
            <person name="Wincker P."/>
            <person name="Souciet J.L."/>
        </authorList>
    </citation>
    <scope>NUCLEOTIDE SEQUENCE [LARGE SCALE GENOMIC DNA]</scope>
    <source>
        <strain evidence="3">ATCC 8585 / CBS 2359 / DSM 70799 / NBRC 1267 / NRRL Y-1140 / WM37</strain>
    </source>
</reference>
<evidence type="ECO:0000313" key="2">
    <source>
        <dbReference type="EMBL" id="CAH03113.1"/>
    </source>
</evidence>
<dbReference type="InterPro" id="IPR035237">
    <property type="entry name" value="DUF5341"/>
</dbReference>
<dbReference type="GeneID" id="2896779"/>
<gene>
    <name evidence="2" type="ORF">KLLA0_A12045g</name>
</gene>
<dbReference type="HOGENOM" id="CLU_060146_0_0_1"/>
<dbReference type="OMA" id="PAWKYCW"/>
<dbReference type="RefSeq" id="XP_451524.1">
    <property type="nucleotide sequence ID" value="XM_451524.1"/>
</dbReference>
<dbReference type="eggNOG" id="ENOG502RZ0B">
    <property type="taxonomic scope" value="Eukaryota"/>
</dbReference>
<feature type="transmembrane region" description="Helical" evidence="1">
    <location>
        <begin position="21"/>
        <end position="45"/>
    </location>
</feature>
<name>Q6CX15_KLULA</name>
<dbReference type="Proteomes" id="UP000000598">
    <property type="component" value="Chromosome A"/>
</dbReference>
<proteinExistence type="predicted"/>
<dbReference type="KEGG" id="kla:KLLA0_A12045g"/>
<keyword evidence="1" id="KW-0812">Transmembrane</keyword>